<evidence type="ECO:0000259" key="6">
    <source>
        <dbReference type="Pfam" id="PF00327"/>
    </source>
</evidence>
<comment type="similarity">
    <text evidence="1">Belongs to the universal ribosomal protein uL30 family.</text>
</comment>
<name>A0A7C1NQ83_UNCW3</name>
<protein>
    <recommendedName>
        <fullName evidence="5">50S ribosomal protein L30</fullName>
    </recommendedName>
</protein>
<accession>A0A7C1NQ83</accession>
<dbReference type="NCBIfam" id="TIGR01308">
    <property type="entry name" value="rpmD_bact"/>
    <property type="match status" value="1"/>
</dbReference>
<evidence type="ECO:0000256" key="2">
    <source>
        <dbReference type="ARBA" id="ARBA00011838"/>
    </source>
</evidence>
<dbReference type="EMBL" id="DSKA01000241">
    <property type="protein sequence ID" value="HEE18564.1"/>
    <property type="molecule type" value="Genomic_DNA"/>
</dbReference>
<dbReference type="CDD" id="cd01658">
    <property type="entry name" value="Ribosomal_L30"/>
    <property type="match status" value="1"/>
</dbReference>
<evidence type="ECO:0000313" key="8">
    <source>
        <dbReference type="EMBL" id="HEE18564.1"/>
    </source>
</evidence>
<evidence type="ECO:0000256" key="1">
    <source>
        <dbReference type="ARBA" id="ARBA00007594"/>
    </source>
</evidence>
<dbReference type="HAMAP" id="MF_01371_B">
    <property type="entry name" value="Ribosomal_uL30_B"/>
    <property type="match status" value="1"/>
</dbReference>
<dbReference type="InterPro" id="IPR036919">
    <property type="entry name" value="Ribo_uL30_ferredoxin-like_sf"/>
</dbReference>
<dbReference type="Gene3D" id="3.30.1390.20">
    <property type="entry name" value="Ribosomal protein L30, ferredoxin-like fold domain"/>
    <property type="match status" value="1"/>
</dbReference>
<comment type="caution">
    <text evidence="7">The sequence shown here is derived from an EMBL/GenBank/DDBJ whole genome shotgun (WGS) entry which is preliminary data.</text>
</comment>
<keyword evidence="4" id="KW-0687">Ribonucleoprotein</keyword>
<evidence type="ECO:0000256" key="3">
    <source>
        <dbReference type="ARBA" id="ARBA00022980"/>
    </source>
</evidence>
<dbReference type="AlphaFoldDB" id="A0A7C1NQ83"/>
<comment type="subunit">
    <text evidence="2">Part of the 50S ribosomal subunit.</text>
</comment>
<evidence type="ECO:0000256" key="4">
    <source>
        <dbReference type="ARBA" id="ARBA00023274"/>
    </source>
</evidence>
<dbReference type="PIRSF" id="PIRSF002211">
    <property type="entry name" value="Ribosomal_L30_bac-type"/>
    <property type="match status" value="1"/>
</dbReference>
<dbReference type="EMBL" id="DSLG01000008">
    <property type="protein sequence ID" value="HEA87796.1"/>
    <property type="molecule type" value="Genomic_DNA"/>
</dbReference>
<keyword evidence="3 7" id="KW-0689">Ribosomal protein</keyword>
<evidence type="ECO:0000313" key="9">
    <source>
        <dbReference type="EMBL" id="HFJ53634.1"/>
    </source>
</evidence>
<evidence type="ECO:0000256" key="5">
    <source>
        <dbReference type="ARBA" id="ARBA00035492"/>
    </source>
</evidence>
<feature type="domain" description="Large ribosomal subunit protein uL30-like ferredoxin-like fold" evidence="6">
    <location>
        <begin position="4"/>
        <end position="54"/>
    </location>
</feature>
<reference evidence="7" key="1">
    <citation type="journal article" date="2020" name="mSystems">
        <title>Genome- and Community-Level Interaction Insights into Carbon Utilization and Element Cycling Functions of Hydrothermarchaeota in Hydrothermal Sediment.</title>
        <authorList>
            <person name="Zhou Z."/>
            <person name="Liu Y."/>
            <person name="Xu W."/>
            <person name="Pan J."/>
            <person name="Luo Z.H."/>
            <person name="Li M."/>
        </authorList>
    </citation>
    <scope>NUCLEOTIDE SEQUENCE [LARGE SCALE GENOMIC DNA]</scope>
    <source>
        <strain evidence="8">SpSt-236</strain>
        <strain evidence="7">SpSt-265</strain>
        <strain evidence="9">SpSt-465</strain>
    </source>
</reference>
<dbReference type="GO" id="GO:0006412">
    <property type="term" value="P:translation"/>
    <property type="evidence" value="ECO:0007669"/>
    <property type="project" value="InterPro"/>
</dbReference>
<dbReference type="GO" id="GO:0022625">
    <property type="term" value="C:cytosolic large ribosomal subunit"/>
    <property type="evidence" value="ECO:0007669"/>
    <property type="project" value="TreeGrafter"/>
</dbReference>
<evidence type="ECO:0000313" key="7">
    <source>
        <dbReference type="EMBL" id="HEA87796.1"/>
    </source>
</evidence>
<organism evidence="7">
    <name type="scientific">candidate division WOR-3 bacterium</name>
    <dbReference type="NCBI Taxonomy" id="2052148"/>
    <lineage>
        <taxon>Bacteria</taxon>
        <taxon>Bacteria division WOR-3</taxon>
    </lineage>
</organism>
<gene>
    <name evidence="8" type="ORF">ENP62_03320</name>
    <name evidence="7" type="ORF">ENP94_07315</name>
    <name evidence="9" type="ORF">ENS16_02960</name>
</gene>
<dbReference type="GO" id="GO:0003735">
    <property type="term" value="F:structural constituent of ribosome"/>
    <property type="evidence" value="ECO:0007669"/>
    <property type="project" value="InterPro"/>
</dbReference>
<dbReference type="SUPFAM" id="SSF55129">
    <property type="entry name" value="Ribosomal protein L30p/L7e"/>
    <property type="match status" value="1"/>
</dbReference>
<sequence>MKRLKVRLVKSLIDEKEEHKRTARALGLRRVGAEREHADTPVIRGMIFQIRHLVEVEEL</sequence>
<dbReference type="PANTHER" id="PTHR15892">
    <property type="entry name" value="MITOCHONDRIAL RIBOSOMAL PROTEIN L30"/>
    <property type="match status" value="1"/>
</dbReference>
<dbReference type="InterPro" id="IPR016082">
    <property type="entry name" value="Ribosomal_uL30_ferredoxin-like"/>
</dbReference>
<dbReference type="PANTHER" id="PTHR15892:SF2">
    <property type="entry name" value="LARGE RIBOSOMAL SUBUNIT PROTEIN UL30M"/>
    <property type="match status" value="1"/>
</dbReference>
<proteinExistence type="inferred from homology"/>
<dbReference type="Pfam" id="PF00327">
    <property type="entry name" value="Ribosomal_L30"/>
    <property type="match status" value="1"/>
</dbReference>
<dbReference type="InterPro" id="IPR005996">
    <property type="entry name" value="Ribosomal_uL30_bac-type"/>
</dbReference>
<dbReference type="EMBL" id="DSTU01000004">
    <property type="protein sequence ID" value="HFJ53634.1"/>
    <property type="molecule type" value="Genomic_DNA"/>
</dbReference>